<sequence>METTSSDLNAGVGSRRHHSVSTASSSKYIPIPPGHYILPFHGSCPRCHHYHKAVEIRIKIHEDPSRTSHIHCEACQAKWLSFGGHNTCISLLSTQTAELDHVEQDFRSGLVDVVRSATGPTSLSSVPEILSSRAPSHEHPLRAHSSSAGQDVLRTTALTAEPIPTGRNEHSPNFLGPNNAPGMSFQTAPVTSAFTNKFKKPKIAFHRLIRKLEKRFPILDKLSRTRPAQSSKERKRAVKGKYKLPATEVEDDRDNLTPRAHVEPVANRSSAVDKTKEHLANACTPRKTASEAAALLNGYDKQEIRNMTHEERYAWIRQQITAFQCGCAHDCSCGPVVTPTPALMVNDSIQARIAPEEPLDTPETLRRRSHELLGLGSHFEPGTTFIPTGPLSISQSDTAVEGLIITSASRNSFLEGRSRTPQLERLPPPGSQQAFSRLDLNGVDGSVSMNSLAIAGAVRSAPVVGLSAASVAPVSPTFGSSEAPQLQAQQVLSAGGIDYRATRIHVPAPTPLLNGYHTSNEQDRDSAHS</sequence>
<evidence type="ECO:0000313" key="3">
    <source>
        <dbReference type="Proteomes" id="UP000481861"/>
    </source>
</evidence>
<accession>A0A7C8IIS5</accession>
<comment type="caution">
    <text evidence="2">The sequence shown here is derived from an EMBL/GenBank/DDBJ whole genome shotgun (WGS) entry which is preliminary data.</text>
</comment>
<dbReference type="Proteomes" id="UP000481861">
    <property type="component" value="Unassembled WGS sequence"/>
</dbReference>
<proteinExistence type="predicted"/>
<reference evidence="2 3" key="1">
    <citation type="submission" date="2020-01" db="EMBL/GenBank/DDBJ databases">
        <authorList>
            <consortium name="DOE Joint Genome Institute"/>
            <person name="Haridas S."/>
            <person name="Albert R."/>
            <person name="Binder M."/>
            <person name="Bloem J."/>
            <person name="Labutti K."/>
            <person name="Salamov A."/>
            <person name="Andreopoulos B."/>
            <person name="Baker S.E."/>
            <person name="Barry K."/>
            <person name="Bills G."/>
            <person name="Bluhm B.H."/>
            <person name="Cannon C."/>
            <person name="Castanera R."/>
            <person name="Culley D.E."/>
            <person name="Daum C."/>
            <person name="Ezra D."/>
            <person name="Gonzalez J.B."/>
            <person name="Henrissat B."/>
            <person name="Kuo A."/>
            <person name="Liang C."/>
            <person name="Lipzen A."/>
            <person name="Lutzoni F."/>
            <person name="Magnuson J."/>
            <person name="Mondo S."/>
            <person name="Nolan M."/>
            <person name="Ohm R."/>
            <person name="Pangilinan J."/>
            <person name="Park H.-J.H."/>
            <person name="Ramirez L."/>
            <person name="Alfaro M."/>
            <person name="Sun H."/>
            <person name="Tritt A."/>
            <person name="Yoshinaga Y."/>
            <person name="Zwiers L.-H.L."/>
            <person name="Turgeon B.G."/>
            <person name="Goodwin S.B."/>
            <person name="Spatafora J.W."/>
            <person name="Crous P.W."/>
            <person name="Grigoriev I.V."/>
        </authorList>
    </citation>
    <scope>NUCLEOTIDE SEQUENCE [LARGE SCALE GENOMIC DNA]</scope>
    <source>
        <strain evidence="2 3">CBS 611.86</strain>
    </source>
</reference>
<protein>
    <submittedName>
        <fullName evidence="2">Uncharacterized protein</fullName>
    </submittedName>
</protein>
<dbReference type="AlphaFoldDB" id="A0A7C8IIS5"/>
<feature type="region of interest" description="Disordered" evidence="1">
    <location>
        <begin position="1"/>
        <end position="26"/>
    </location>
</feature>
<dbReference type="OrthoDB" id="3945111at2759"/>
<feature type="compositionally biased region" description="Basic and acidic residues" evidence="1">
    <location>
        <begin position="520"/>
        <end position="529"/>
    </location>
</feature>
<evidence type="ECO:0000256" key="1">
    <source>
        <dbReference type="SAM" id="MobiDB-lite"/>
    </source>
</evidence>
<keyword evidence="3" id="KW-1185">Reference proteome</keyword>
<gene>
    <name evidence="2" type="ORF">BDV95DRAFT_317228</name>
</gene>
<organism evidence="2 3">
    <name type="scientific">Massariosphaeria phaeospora</name>
    <dbReference type="NCBI Taxonomy" id="100035"/>
    <lineage>
        <taxon>Eukaryota</taxon>
        <taxon>Fungi</taxon>
        <taxon>Dikarya</taxon>
        <taxon>Ascomycota</taxon>
        <taxon>Pezizomycotina</taxon>
        <taxon>Dothideomycetes</taxon>
        <taxon>Pleosporomycetidae</taxon>
        <taxon>Pleosporales</taxon>
        <taxon>Pleosporales incertae sedis</taxon>
        <taxon>Massariosphaeria</taxon>
    </lineage>
</organism>
<evidence type="ECO:0000313" key="2">
    <source>
        <dbReference type="EMBL" id="KAF2873947.1"/>
    </source>
</evidence>
<name>A0A7C8IIS5_9PLEO</name>
<feature type="region of interest" description="Disordered" evidence="1">
    <location>
        <begin position="133"/>
        <end position="152"/>
    </location>
</feature>
<feature type="region of interest" description="Disordered" evidence="1">
    <location>
        <begin position="510"/>
        <end position="529"/>
    </location>
</feature>
<dbReference type="EMBL" id="JAADJZ010000006">
    <property type="protein sequence ID" value="KAF2873947.1"/>
    <property type="molecule type" value="Genomic_DNA"/>
</dbReference>